<dbReference type="Proteomes" id="UP000266292">
    <property type="component" value="Chromosome"/>
</dbReference>
<name>A0A1X9YT34_9BACT</name>
<evidence type="ECO:0000313" key="2">
    <source>
        <dbReference type="Proteomes" id="UP000266292"/>
    </source>
</evidence>
<dbReference type="AlphaFoldDB" id="A0A1X9YT34"/>
<dbReference type="RefSeq" id="WP_025607331.1">
    <property type="nucleotide sequence ID" value="NZ_CP021235.1"/>
</dbReference>
<keyword evidence="2" id="KW-1185">Reference proteome</keyword>
<dbReference type="EMBL" id="CP021235">
    <property type="protein sequence ID" value="ARS36022.1"/>
    <property type="molecule type" value="Genomic_DNA"/>
</dbReference>
<dbReference type="KEGG" id="pact:CA264_11580"/>
<evidence type="ECO:0000313" key="1">
    <source>
        <dbReference type="EMBL" id="ARS36022.1"/>
    </source>
</evidence>
<proteinExistence type="predicted"/>
<sequence length="275" mass="31716">MEHALWYLLLLGHWGKRRCSITDFYAYGNYLGEAIHHVKARAKVLGLSDCQLLEATRVETFSSPDPIYSIRLSNGVFVGKGISSFTVSPDTVPFLYPTGIVQNVTDGLLELRDAEDTYTASMCSKWHVVRSQLQKVTFEQIFYKVLDIVPQVQQVCLTVRDYNGEGRGASKWIKKIEDKHVLLSLIKDNSKDILENGFVEFEVYTPDGETCLGFDKYRHLLLKTQHKAFYQLYLLQLQSFKVQEVETISLPDSCQYYCHYRPFESLVEKEFKNLL</sequence>
<reference evidence="2" key="1">
    <citation type="submission" date="2017-05" db="EMBL/GenBank/DDBJ databases">
        <authorList>
            <person name="Ray J."/>
            <person name="Price M."/>
            <person name="Deutschbauer A."/>
        </authorList>
    </citation>
    <scope>NUCLEOTIDE SEQUENCE [LARGE SCALE GENOMIC DNA]</scope>
    <source>
        <strain evidence="2">DSM 19842</strain>
    </source>
</reference>
<protein>
    <submittedName>
        <fullName evidence="1">Uncharacterized protein</fullName>
    </submittedName>
</protein>
<accession>A0A1X9YT34</accession>
<gene>
    <name evidence="1" type="ORF">CA264_11580</name>
</gene>
<organism evidence="1 2">
    <name type="scientific">Pontibacter actiniarum</name>
    <dbReference type="NCBI Taxonomy" id="323450"/>
    <lineage>
        <taxon>Bacteria</taxon>
        <taxon>Pseudomonadati</taxon>
        <taxon>Bacteroidota</taxon>
        <taxon>Cytophagia</taxon>
        <taxon>Cytophagales</taxon>
        <taxon>Hymenobacteraceae</taxon>
        <taxon>Pontibacter</taxon>
    </lineage>
</organism>